<keyword evidence="3" id="KW-1185">Reference proteome</keyword>
<evidence type="ECO:0000313" key="3">
    <source>
        <dbReference type="Proteomes" id="UP001589738"/>
    </source>
</evidence>
<dbReference type="InterPro" id="IPR000594">
    <property type="entry name" value="ThiF_NAD_FAD-bd"/>
</dbReference>
<dbReference type="Pfam" id="PF00899">
    <property type="entry name" value="ThiF"/>
    <property type="match status" value="1"/>
</dbReference>
<protein>
    <submittedName>
        <fullName evidence="2">ThiF family adenylyltransferase</fullName>
    </submittedName>
</protein>
<proteinExistence type="predicted"/>
<dbReference type="SUPFAM" id="SSF69572">
    <property type="entry name" value="Activating enzymes of the ubiquitin-like proteins"/>
    <property type="match status" value="1"/>
</dbReference>
<gene>
    <name evidence="2" type="ORF">ACFFHF_12235</name>
</gene>
<dbReference type="PANTHER" id="PTHR43267">
    <property type="entry name" value="TRNA THREONYLCARBAMOYLADENOSINE DEHYDRATASE"/>
    <property type="match status" value="1"/>
</dbReference>
<dbReference type="EMBL" id="JBHLUU010000080">
    <property type="protein sequence ID" value="MFC0476005.1"/>
    <property type="molecule type" value="Genomic_DNA"/>
</dbReference>
<evidence type="ECO:0000259" key="1">
    <source>
        <dbReference type="Pfam" id="PF00899"/>
    </source>
</evidence>
<keyword evidence="2" id="KW-0548">Nucleotidyltransferase</keyword>
<dbReference type="InterPro" id="IPR035985">
    <property type="entry name" value="Ubiquitin-activating_enz"/>
</dbReference>
<accession>A0ABV6KT02</accession>
<dbReference type="RefSeq" id="WP_377058255.1">
    <property type="nucleotide sequence ID" value="NZ_JBHLUU010000080.1"/>
</dbReference>
<reference evidence="2 3" key="1">
    <citation type="submission" date="2024-09" db="EMBL/GenBank/DDBJ databases">
        <authorList>
            <person name="Sun Q."/>
            <person name="Mori K."/>
        </authorList>
    </citation>
    <scope>NUCLEOTIDE SEQUENCE [LARGE SCALE GENOMIC DNA]</scope>
    <source>
        <strain evidence="2 3">CGMCC 1.9126</strain>
    </source>
</reference>
<feature type="domain" description="THIF-type NAD/FAD binding fold" evidence="1">
    <location>
        <begin position="109"/>
        <end position="218"/>
    </location>
</feature>
<comment type="caution">
    <text evidence="2">The sequence shown here is derived from an EMBL/GenBank/DDBJ whole genome shotgun (WGS) entry which is preliminary data.</text>
</comment>
<keyword evidence="2" id="KW-0808">Transferase</keyword>
<evidence type="ECO:0000313" key="2">
    <source>
        <dbReference type="EMBL" id="MFC0476005.1"/>
    </source>
</evidence>
<sequence length="223" mass="25903">MLKDTDIFKIRDAVDIYVIGEDILQIYFMNTRRQLQFKANKFTLLLIECIDGKKTILDIKEKLEEKINKEIELEGIKKVFTNLFQKGVIVENKPNLHQQFISDEARERYNRQINFFGDFLLGASRKYESQQKVQESSILIFGCGAVGGWMAAELAMSGVEHFILFDGDVVEKSDISRHIFFKEKFVGIPKVDALEKYLLNINPLIKVEKYQQFLMPDTSLVLH</sequence>
<dbReference type="Proteomes" id="UP001589738">
    <property type="component" value="Unassembled WGS sequence"/>
</dbReference>
<dbReference type="Gene3D" id="3.40.50.720">
    <property type="entry name" value="NAD(P)-binding Rossmann-like Domain"/>
    <property type="match status" value="1"/>
</dbReference>
<dbReference type="GO" id="GO:0016779">
    <property type="term" value="F:nucleotidyltransferase activity"/>
    <property type="evidence" value="ECO:0007669"/>
    <property type="project" value="UniProtKB-KW"/>
</dbReference>
<organism evidence="2 3">
    <name type="scientific">Robertmurraya beringensis</name>
    <dbReference type="NCBI Taxonomy" id="641660"/>
    <lineage>
        <taxon>Bacteria</taxon>
        <taxon>Bacillati</taxon>
        <taxon>Bacillota</taxon>
        <taxon>Bacilli</taxon>
        <taxon>Bacillales</taxon>
        <taxon>Bacillaceae</taxon>
        <taxon>Robertmurraya</taxon>
    </lineage>
</organism>
<dbReference type="InterPro" id="IPR045886">
    <property type="entry name" value="ThiF/MoeB/HesA"/>
</dbReference>
<dbReference type="PANTHER" id="PTHR43267:SF1">
    <property type="entry name" value="TRNA THREONYLCARBAMOYLADENOSINE DEHYDRATASE"/>
    <property type="match status" value="1"/>
</dbReference>
<name>A0ABV6KT02_9BACI</name>